<evidence type="ECO:0000313" key="7">
    <source>
        <dbReference type="EMBL" id="KJL40948.1"/>
    </source>
</evidence>
<evidence type="ECO:0000256" key="5">
    <source>
        <dbReference type="ARBA" id="ARBA00023186"/>
    </source>
</evidence>
<dbReference type="InterPro" id="IPR043129">
    <property type="entry name" value="ATPase_NBD"/>
</dbReference>
<dbReference type="Gene3D" id="3.30.420.40">
    <property type="match status" value="2"/>
</dbReference>
<dbReference type="EMBL" id="JYIZ01000045">
    <property type="protein sequence ID" value="KJL40948.1"/>
    <property type="molecule type" value="Genomic_DNA"/>
</dbReference>
<accession>A0A0M2H3T8</accession>
<dbReference type="OrthoDB" id="9766019at2"/>
<name>A0A0M2H3T8_9MICO</name>
<dbReference type="PANTHER" id="PTHR19375">
    <property type="entry name" value="HEAT SHOCK PROTEIN 70KDA"/>
    <property type="match status" value="1"/>
</dbReference>
<keyword evidence="2" id="KW-0547">Nucleotide-binding</keyword>
<gene>
    <name evidence="7" type="primary">dnaK_1</name>
    <name evidence="7" type="ORF">RS81_01492</name>
</gene>
<protein>
    <submittedName>
        <fullName evidence="7">Chaperone protein DnaK</fullName>
    </submittedName>
</protein>
<dbReference type="SUPFAM" id="SSF53067">
    <property type="entry name" value="Actin-like ATPase domain"/>
    <property type="match status" value="2"/>
</dbReference>
<dbReference type="Pfam" id="PF00012">
    <property type="entry name" value="HSP70"/>
    <property type="match status" value="1"/>
</dbReference>
<dbReference type="RefSeq" id="WP_084613485.1">
    <property type="nucleotide sequence ID" value="NZ_BAAAUP010000008.1"/>
</dbReference>
<evidence type="ECO:0000256" key="4">
    <source>
        <dbReference type="ARBA" id="ARBA00023016"/>
    </source>
</evidence>
<dbReference type="Gene3D" id="3.90.640.10">
    <property type="entry name" value="Actin, Chain A, domain 4"/>
    <property type="match status" value="1"/>
</dbReference>
<comment type="caution">
    <text evidence="7">The sequence shown here is derived from an EMBL/GenBank/DDBJ whole genome shotgun (WGS) entry which is preliminary data.</text>
</comment>
<reference evidence="7 8" key="1">
    <citation type="submission" date="2015-02" db="EMBL/GenBank/DDBJ databases">
        <title>Draft genome sequences of ten Microbacterium spp. with emphasis on heavy metal contaminated environments.</title>
        <authorList>
            <person name="Corretto E."/>
        </authorList>
    </citation>
    <scope>NUCLEOTIDE SEQUENCE [LARGE SCALE GENOMIC DNA]</scope>
    <source>
        <strain evidence="7 8">DSM 12510</strain>
    </source>
</reference>
<dbReference type="STRING" id="92835.RS81_01492"/>
<proteinExistence type="inferred from homology"/>
<dbReference type="GO" id="GO:0140662">
    <property type="term" value="F:ATP-dependent protein folding chaperone"/>
    <property type="evidence" value="ECO:0007669"/>
    <property type="project" value="InterPro"/>
</dbReference>
<organism evidence="7 8">
    <name type="scientific">Microbacterium terrae</name>
    <dbReference type="NCBI Taxonomy" id="69369"/>
    <lineage>
        <taxon>Bacteria</taxon>
        <taxon>Bacillati</taxon>
        <taxon>Actinomycetota</taxon>
        <taxon>Actinomycetes</taxon>
        <taxon>Micrococcales</taxon>
        <taxon>Microbacteriaceae</taxon>
        <taxon>Microbacterium</taxon>
    </lineage>
</organism>
<evidence type="ECO:0000256" key="3">
    <source>
        <dbReference type="ARBA" id="ARBA00022840"/>
    </source>
</evidence>
<dbReference type="Proteomes" id="UP000033956">
    <property type="component" value="Unassembled WGS sequence"/>
</dbReference>
<dbReference type="InterPro" id="IPR018181">
    <property type="entry name" value="Heat_shock_70_CS"/>
</dbReference>
<keyword evidence="8" id="KW-1185">Reference proteome</keyword>
<keyword evidence="4" id="KW-0346">Stress response</keyword>
<evidence type="ECO:0000256" key="6">
    <source>
        <dbReference type="SAM" id="MobiDB-lite"/>
    </source>
</evidence>
<comment type="similarity">
    <text evidence="1">Belongs to the heat shock protein 70 family.</text>
</comment>
<evidence type="ECO:0000313" key="8">
    <source>
        <dbReference type="Proteomes" id="UP000033956"/>
    </source>
</evidence>
<keyword evidence="3" id="KW-0067">ATP-binding</keyword>
<evidence type="ECO:0000256" key="2">
    <source>
        <dbReference type="ARBA" id="ARBA00022741"/>
    </source>
</evidence>
<feature type="region of interest" description="Disordered" evidence="6">
    <location>
        <begin position="368"/>
        <end position="388"/>
    </location>
</feature>
<dbReference type="InterPro" id="IPR013126">
    <property type="entry name" value="Hsp_70_fam"/>
</dbReference>
<sequence>MTARRFCLGIDPGGSRISAAVWDAAGDTRARPVSLGRHADAAPASIFVSSGDIVFGDAAERRALAQPDLLVRRLLPRIGDDTPLAVVDRRFAAEDLFVRLIGWAVQAAAVQEGDLPASIAVTVPVAWGPYRTALVGEALERHGLGDATLVAGPVAVARHHLRHDRIHAGALVGVYDFGGSSFTAALVRTGESDVAIEGTPMSIDDLGGIDVDDRMMDFALRRAGVPGLDSGALERDAGERVALAALRRECTDAKEALSSDSESIIPVLVAGRCTTVRVTREDLEAMIDAHLARTIDLMLDVFDDAGVEPDGVDAILLTGGSSRIPRVAQLVSERVRRPIIVDGSPKIAAAAGAAQAAADGSYEMRGALDGEPGAVEPLMPQPAAAPRHAHPMKDLVGRLLPFLSPSARGSA</sequence>
<dbReference type="PROSITE" id="PS01036">
    <property type="entry name" value="HSP70_3"/>
    <property type="match status" value="1"/>
</dbReference>
<dbReference type="AlphaFoldDB" id="A0A0M2H3T8"/>
<keyword evidence="5" id="KW-0143">Chaperone</keyword>
<dbReference type="PATRIC" id="fig|92835.4.peg.1511"/>
<dbReference type="GO" id="GO:0005524">
    <property type="term" value="F:ATP binding"/>
    <property type="evidence" value="ECO:0007669"/>
    <property type="project" value="UniProtKB-KW"/>
</dbReference>
<evidence type="ECO:0000256" key="1">
    <source>
        <dbReference type="ARBA" id="ARBA00007381"/>
    </source>
</evidence>